<keyword evidence="4" id="KW-1185">Reference proteome</keyword>
<dbReference type="RefSeq" id="WP_079687381.1">
    <property type="nucleotide sequence ID" value="NZ_FUZU01000002.1"/>
</dbReference>
<sequence length="217" mass="24640">MAGIFKKAMGLFVEFEEDPDKSAPAKSPSSSHEPTRVSAPARTTLNDEDFDKFEKHFEKMFDQANLPGPDYYEFWKMAETLEAHIKDEKARLSATYASLAIQGLTKDKLIDSANKYKELINQDKIQFEKVAREKGEKEIGHKKKELQLLEDSIVKHSEMIQKLTKEITDAQVAMGKLKTTIAEEEGKLISNKQGYNMACEAMMKKITDDISKIQTTL</sequence>
<evidence type="ECO:0008006" key="5">
    <source>
        <dbReference type="Google" id="ProtNLM"/>
    </source>
</evidence>
<dbReference type="STRING" id="688867.SAMN05660236_2805"/>
<gene>
    <name evidence="3" type="ORF">SAMN05660236_2805</name>
</gene>
<evidence type="ECO:0000256" key="2">
    <source>
        <dbReference type="SAM" id="MobiDB-lite"/>
    </source>
</evidence>
<reference evidence="3 4" key="1">
    <citation type="submission" date="2017-02" db="EMBL/GenBank/DDBJ databases">
        <authorList>
            <person name="Peterson S.W."/>
        </authorList>
    </citation>
    <scope>NUCLEOTIDE SEQUENCE [LARGE SCALE GENOMIC DNA]</scope>
    <source>
        <strain evidence="3 4">DSM 25262</strain>
    </source>
</reference>
<proteinExistence type="predicted"/>
<evidence type="ECO:0000256" key="1">
    <source>
        <dbReference type="SAM" id="Coils"/>
    </source>
</evidence>
<evidence type="ECO:0000313" key="4">
    <source>
        <dbReference type="Proteomes" id="UP000190961"/>
    </source>
</evidence>
<dbReference type="AlphaFoldDB" id="A0A1T5LAM5"/>
<dbReference type="Proteomes" id="UP000190961">
    <property type="component" value="Unassembled WGS sequence"/>
</dbReference>
<keyword evidence="1" id="KW-0175">Coiled coil</keyword>
<feature type="coiled-coil region" evidence="1">
    <location>
        <begin position="146"/>
        <end position="180"/>
    </location>
</feature>
<feature type="region of interest" description="Disordered" evidence="2">
    <location>
        <begin position="17"/>
        <end position="45"/>
    </location>
</feature>
<dbReference type="OrthoDB" id="1160770at2"/>
<accession>A0A1T5LAM5</accession>
<organism evidence="3 4">
    <name type="scientific">Ohtaekwangia koreensis</name>
    <dbReference type="NCBI Taxonomy" id="688867"/>
    <lineage>
        <taxon>Bacteria</taxon>
        <taxon>Pseudomonadati</taxon>
        <taxon>Bacteroidota</taxon>
        <taxon>Cytophagia</taxon>
        <taxon>Cytophagales</taxon>
        <taxon>Fulvivirgaceae</taxon>
        <taxon>Ohtaekwangia</taxon>
    </lineage>
</organism>
<evidence type="ECO:0000313" key="3">
    <source>
        <dbReference type="EMBL" id="SKC72735.1"/>
    </source>
</evidence>
<dbReference type="EMBL" id="FUZU01000002">
    <property type="protein sequence ID" value="SKC72735.1"/>
    <property type="molecule type" value="Genomic_DNA"/>
</dbReference>
<name>A0A1T5LAM5_9BACT</name>
<protein>
    <recommendedName>
        <fullName evidence="5">DUF4047 domain-containing protein</fullName>
    </recommendedName>
</protein>
<feature type="compositionally biased region" description="Low complexity" evidence="2">
    <location>
        <begin position="22"/>
        <end position="31"/>
    </location>
</feature>